<dbReference type="InterPro" id="IPR010341">
    <property type="entry name" value="DUF936_pln"/>
</dbReference>
<feature type="compositionally biased region" description="Basic and acidic residues" evidence="1">
    <location>
        <begin position="253"/>
        <end position="267"/>
    </location>
</feature>
<feature type="region of interest" description="Disordered" evidence="1">
    <location>
        <begin position="407"/>
        <end position="427"/>
    </location>
</feature>
<dbReference type="PANTHER" id="PTHR31928:SF12">
    <property type="entry name" value="DUF3741 DOMAIN-CONTAINING PROTEIN"/>
    <property type="match status" value="1"/>
</dbReference>
<reference evidence="4 5" key="1">
    <citation type="journal article" date="2024" name="G3 (Bethesda)">
        <title>Genome assembly of Hibiscus sabdariffa L. provides insights into metabolisms of medicinal natural products.</title>
        <authorList>
            <person name="Kim T."/>
        </authorList>
    </citation>
    <scope>NUCLEOTIDE SEQUENCE [LARGE SCALE GENOMIC DNA]</scope>
    <source>
        <strain evidence="4">TK-2024</strain>
        <tissue evidence="4">Old leaves</tissue>
    </source>
</reference>
<dbReference type="Pfam" id="PF21647">
    <property type="entry name" value="DUF6857"/>
    <property type="match status" value="1"/>
</dbReference>
<proteinExistence type="predicted"/>
<protein>
    <submittedName>
        <fullName evidence="4">Uncharacterized protein</fullName>
    </submittedName>
</protein>
<dbReference type="Pfam" id="PF06075">
    <property type="entry name" value="DUF936"/>
    <property type="match status" value="1"/>
</dbReference>
<dbReference type="InterPro" id="IPR049172">
    <property type="entry name" value="DUF6857_pln"/>
</dbReference>
<name>A0ABR2QLM3_9ROSI</name>
<comment type="caution">
    <text evidence="4">The sequence shown here is derived from an EMBL/GenBank/DDBJ whole genome shotgun (WGS) entry which is preliminary data.</text>
</comment>
<evidence type="ECO:0000313" key="4">
    <source>
        <dbReference type="EMBL" id="KAK9001386.1"/>
    </source>
</evidence>
<sequence>MQPIPSAFERTMENLESGVILNLLSDMGVQEKTVINHCYKRPVLLQIISIIPVLSEGDLWPKQGFFIKVSDSTHELFVSLPQEQDEMILNNKLQIGQFIYVQKLESAYPVPLLKGLRSIPGRQPFDRYPKDLVGMDVMETPLLVQQRTEKARSISPCKAPSRDRRASMGGLTLNCRTRTHHGLKNQGFDVGCSRKKQGLQSSNSHVSPVQSARFFSYHDDKTNARLGIKDVSQTSKPVKSTSKSWNSSSARRTSKEPLTEARKRDSSHSKIWKETEMLWDTLPSSLVKLGKEVLRQRDVTLLAAVEALQEAAATEKLLKCLRNFSELRLAKEDDQQPSINKFFKLQDYMTQCRTIVQSLTNISPQRMADCDLISPGSTREALKLAVNRSRNATTWVKAAVASDLIPPSAGGTKEGKNEAKNTKQPSQITMLKGDYTITEQRSNGEKENIPNWVKGSTSNIARNLADTLQDECKTWFLAYIENYLDSFDNKCLSKAPHCQVAESMCQIKRLNDWLDTMESDGKSTPGSSEFEAYRRVRNKIYEVLLKHVERTAVVLEKVNATC</sequence>
<gene>
    <name evidence="4" type="ORF">V6N11_083171</name>
</gene>
<organism evidence="4 5">
    <name type="scientific">Hibiscus sabdariffa</name>
    <name type="common">roselle</name>
    <dbReference type="NCBI Taxonomy" id="183260"/>
    <lineage>
        <taxon>Eukaryota</taxon>
        <taxon>Viridiplantae</taxon>
        <taxon>Streptophyta</taxon>
        <taxon>Embryophyta</taxon>
        <taxon>Tracheophyta</taxon>
        <taxon>Spermatophyta</taxon>
        <taxon>Magnoliopsida</taxon>
        <taxon>eudicotyledons</taxon>
        <taxon>Gunneridae</taxon>
        <taxon>Pentapetalae</taxon>
        <taxon>rosids</taxon>
        <taxon>malvids</taxon>
        <taxon>Malvales</taxon>
        <taxon>Malvaceae</taxon>
        <taxon>Malvoideae</taxon>
        <taxon>Hibiscus</taxon>
    </lineage>
</organism>
<dbReference type="InterPro" id="IPR048297">
    <property type="entry name" value="DUF936_dom_pln"/>
</dbReference>
<dbReference type="EMBL" id="JBBPBN010000036">
    <property type="protein sequence ID" value="KAK9001386.1"/>
    <property type="molecule type" value="Genomic_DNA"/>
</dbReference>
<feature type="compositionally biased region" description="Low complexity" evidence="1">
    <location>
        <begin position="239"/>
        <end position="251"/>
    </location>
</feature>
<evidence type="ECO:0000313" key="5">
    <source>
        <dbReference type="Proteomes" id="UP001396334"/>
    </source>
</evidence>
<keyword evidence="5" id="KW-1185">Reference proteome</keyword>
<evidence type="ECO:0000256" key="1">
    <source>
        <dbReference type="SAM" id="MobiDB-lite"/>
    </source>
</evidence>
<feature type="domain" description="DUF936" evidence="2">
    <location>
        <begin position="15"/>
        <end position="133"/>
    </location>
</feature>
<evidence type="ECO:0000259" key="2">
    <source>
        <dbReference type="Pfam" id="PF06075"/>
    </source>
</evidence>
<dbReference type="Proteomes" id="UP001396334">
    <property type="component" value="Unassembled WGS sequence"/>
</dbReference>
<evidence type="ECO:0000259" key="3">
    <source>
        <dbReference type="Pfam" id="PF21647"/>
    </source>
</evidence>
<feature type="region of interest" description="Disordered" evidence="1">
    <location>
        <begin position="226"/>
        <end position="267"/>
    </location>
</feature>
<feature type="domain" description="DUF6857" evidence="3">
    <location>
        <begin position="267"/>
        <end position="553"/>
    </location>
</feature>
<accession>A0ABR2QLM3</accession>
<dbReference type="PANTHER" id="PTHR31928">
    <property type="entry name" value="EXPRESSED PROTEIN"/>
    <property type="match status" value="1"/>
</dbReference>